<protein>
    <submittedName>
        <fullName evidence="1">Uncharacterized protein</fullName>
    </submittedName>
</protein>
<reference evidence="1 2" key="1">
    <citation type="journal article" date="2018" name="Front. Plant Sci.">
        <title>Red Clover (Trifolium pratense) and Zigzag Clover (T. medium) - A Picture of Genomic Similarities and Differences.</title>
        <authorList>
            <person name="Dluhosova J."/>
            <person name="Istvanek J."/>
            <person name="Nedelnik J."/>
            <person name="Repkova J."/>
        </authorList>
    </citation>
    <scope>NUCLEOTIDE SEQUENCE [LARGE SCALE GENOMIC DNA]</scope>
    <source>
        <strain evidence="2">cv. 10/8</strain>
        <tissue evidence="1">Leaf</tissue>
    </source>
</reference>
<accession>A0A392VP46</accession>
<proteinExistence type="predicted"/>
<dbReference type="AlphaFoldDB" id="A0A392VP46"/>
<feature type="non-terminal residue" evidence="1">
    <location>
        <position position="54"/>
    </location>
</feature>
<evidence type="ECO:0000313" key="2">
    <source>
        <dbReference type="Proteomes" id="UP000265520"/>
    </source>
</evidence>
<dbReference type="EMBL" id="LXQA011186667">
    <property type="protein sequence ID" value="MCI88190.1"/>
    <property type="molecule type" value="Genomic_DNA"/>
</dbReference>
<sequence length="54" mass="6204">MTAPRIPRYPRFFNDGQSLALGLEPLVLFANQVSLAIDRINQRCHYGFHGCSRR</sequence>
<organism evidence="1 2">
    <name type="scientific">Trifolium medium</name>
    <dbReference type="NCBI Taxonomy" id="97028"/>
    <lineage>
        <taxon>Eukaryota</taxon>
        <taxon>Viridiplantae</taxon>
        <taxon>Streptophyta</taxon>
        <taxon>Embryophyta</taxon>
        <taxon>Tracheophyta</taxon>
        <taxon>Spermatophyta</taxon>
        <taxon>Magnoliopsida</taxon>
        <taxon>eudicotyledons</taxon>
        <taxon>Gunneridae</taxon>
        <taxon>Pentapetalae</taxon>
        <taxon>rosids</taxon>
        <taxon>fabids</taxon>
        <taxon>Fabales</taxon>
        <taxon>Fabaceae</taxon>
        <taxon>Papilionoideae</taxon>
        <taxon>50 kb inversion clade</taxon>
        <taxon>NPAAA clade</taxon>
        <taxon>Hologalegina</taxon>
        <taxon>IRL clade</taxon>
        <taxon>Trifolieae</taxon>
        <taxon>Trifolium</taxon>
    </lineage>
</organism>
<name>A0A392VP46_9FABA</name>
<evidence type="ECO:0000313" key="1">
    <source>
        <dbReference type="EMBL" id="MCI88190.1"/>
    </source>
</evidence>
<keyword evidence="2" id="KW-1185">Reference proteome</keyword>
<dbReference type="Proteomes" id="UP000265520">
    <property type="component" value="Unassembled WGS sequence"/>
</dbReference>
<comment type="caution">
    <text evidence="1">The sequence shown here is derived from an EMBL/GenBank/DDBJ whole genome shotgun (WGS) entry which is preliminary data.</text>
</comment>